<gene>
    <name evidence="1" type="ORF">FEI13_17235</name>
</gene>
<organism evidence="1 2">
    <name type="scientific">Halomonas urmiana</name>
    <dbReference type="NCBI Taxonomy" id="490901"/>
    <lineage>
        <taxon>Bacteria</taxon>
        <taxon>Pseudomonadati</taxon>
        <taxon>Pseudomonadota</taxon>
        <taxon>Gammaproteobacteria</taxon>
        <taxon>Oceanospirillales</taxon>
        <taxon>Halomonadaceae</taxon>
        <taxon>Halomonas</taxon>
    </lineage>
</organism>
<dbReference type="Proteomes" id="UP000306973">
    <property type="component" value="Unassembled WGS sequence"/>
</dbReference>
<protein>
    <submittedName>
        <fullName evidence="1">Uncharacterized protein</fullName>
    </submittedName>
</protein>
<reference evidence="1 2" key="1">
    <citation type="journal article" date="2007" name="Int. J. Syst. Evol. Microbiol.">
        <title>Halomonas saccharevitans sp. nov., Halomonas arcis sp. nov. and Halomonas subterranea sp. nov., halophilic bacteria isolated from hypersaline environments of China.</title>
        <authorList>
            <person name="Xu X.W."/>
            <person name="Wu Y.H."/>
            <person name="Zhou Z."/>
            <person name="Wang C.S."/>
            <person name="Zhou Y.G."/>
            <person name="Zhang H.B."/>
            <person name="Wang Y."/>
            <person name="Wu M."/>
        </authorList>
    </citation>
    <scope>NUCLEOTIDE SEQUENCE [LARGE SCALE GENOMIC DNA]</scope>
    <source>
        <strain evidence="1 2">TBZ3</strain>
    </source>
</reference>
<dbReference type="RefSeq" id="WP_138182747.1">
    <property type="nucleotide sequence ID" value="NZ_VBUI01000035.1"/>
</dbReference>
<dbReference type="AlphaFoldDB" id="A0A5R8M8X0"/>
<evidence type="ECO:0000313" key="2">
    <source>
        <dbReference type="Proteomes" id="UP000306973"/>
    </source>
</evidence>
<sequence length="88" mass="9397">MKDPVQKMNVAPCRLSPAKNTLEARHTGCCDGGAAAQFKPPFEPYFNSGPGPARPGAAFLSYATEVTVRMLIVRAGIARRVDPVTPEP</sequence>
<evidence type="ECO:0000313" key="1">
    <source>
        <dbReference type="EMBL" id="TLF46033.1"/>
    </source>
</evidence>
<name>A0A5R8M8X0_9GAMM</name>
<accession>A0A5R8M8X0</accession>
<comment type="caution">
    <text evidence="1">The sequence shown here is derived from an EMBL/GenBank/DDBJ whole genome shotgun (WGS) entry which is preliminary data.</text>
</comment>
<dbReference type="EMBL" id="VBUI01000035">
    <property type="protein sequence ID" value="TLF46033.1"/>
    <property type="molecule type" value="Genomic_DNA"/>
</dbReference>
<proteinExistence type="predicted"/>
<keyword evidence="2" id="KW-1185">Reference proteome</keyword>